<gene>
    <name evidence="2" type="ORF">F1189_09520</name>
</gene>
<keyword evidence="1" id="KW-0472">Membrane</keyword>
<keyword evidence="1" id="KW-0812">Transmembrane</keyword>
<reference evidence="2 3" key="1">
    <citation type="submission" date="2019-09" db="EMBL/GenBank/DDBJ databases">
        <title>Genome sequence of Rhodovastum atsumiense, a diverse member of the Acetobacteraceae family of non-sulfur purple photosynthetic bacteria.</title>
        <authorList>
            <person name="Meyer T."/>
            <person name="Kyndt J."/>
        </authorList>
    </citation>
    <scope>NUCLEOTIDE SEQUENCE [LARGE SCALE GENOMIC DNA]</scope>
    <source>
        <strain evidence="2 3">DSM 21279</strain>
    </source>
</reference>
<organism evidence="2 3">
    <name type="scientific">Rhodovastum atsumiense</name>
    <dbReference type="NCBI Taxonomy" id="504468"/>
    <lineage>
        <taxon>Bacteria</taxon>
        <taxon>Pseudomonadati</taxon>
        <taxon>Pseudomonadota</taxon>
        <taxon>Alphaproteobacteria</taxon>
        <taxon>Acetobacterales</taxon>
        <taxon>Acetobacteraceae</taxon>
        <taxon>Rhodovastum</taxon>
    </lineage>
</organism>
<sequence length="69" mass="6439">MVLPGLAGALGGLVAVAGLLFLDVGSLGTLVLGPAGGLVPVGLLSAGFMITFGSAAIGASIMSLGTDPD</sequence>
<keyword evidence="3" id="KW-1185">Reference proteome</keyword>
<evidence type="ECO:0000313" key="3">
    <source>
        <dbReference type="Proteomes" id="UP000325255"/>
    </source>
</evidence>
<protein>
    <submittedName>
        <fullName evidence="2">Uncharacterized protein</fullName>
    </submittedName>
</protein>
<evidence type="ECO:0000256" key="1">
    <source>
        <dbReference type="SAM" id="Phobius"/>
    </source>
</evidence>
<dbReference type="RefSeq" id="WP_150040505.1">
    <property type="nucleotide sequence ID" value="NZ_OW485601.1"/>
</dbReference>
<name>A0A5M6IVR3_9PROT</name>
<dbReference type="AlphaFoldDB" id="A0A5M6IVR3"/>
<dbReference type="EMBL" id="VWPK01000012">
    <property type="protein sequence ID" value="KAA5612406.1"/>
    <property type="molecule type" value="Genomic_DNA"/>
</dbReference>
<keyword evidence="1" id="KW-1133">Transmembrane helix</keyword>
<feature type="transmembrane region" description="Helical" evidence="1">
    <location>
        <begin position="41"/>
        <end position="64"/>
    </location>
</feature>
<comment type="caution">
    <text evidence="2">The sequence shown here is derived from an EMBL/GenBank/DDBJ whole genome shotgun (WGS) entry which is preliminary data.</text>
</comment>
<accession>A0A5M6IVR3</accession>
<dbReference type="Proteomes" id="UP000325255">
    <property type="component" value="Unassembled WGS sequence"/>
</dbReference>
<evidence type="ECO:0000313" key="2">
    <source>
        <dbReference type="EMBL" id="KAA5612406.1"/>
    </source>
</evidence>
<proteinExistence type="predicted"/>